<comment type="caution">
    <text evidence="1">The sequence shown here is derived from an EMBL/GenBank/DDBJ whole genome shotgun (WGS) entry which is preliminary data.</text>
</comment>
<organism evidence="1 2">
    <name type="scientific">Phyllobacterium sophorae</name>
    <dbReference type="NCBI Taxonomy" id="1520277"/>
    <lineage>
        <taxon>Bacteria</taxon>
        <taxon>Pseudomonadati</taxon>
        <taxon>Pseudomonadota</taxon>
        <taxon>Alphaproteobacteria</taxon>
        <taxon>Hyphomicrobiales</taxon>
        <taxon>Phyllobacteriaceae</taxon>
        <taxon>Phyllobacterium</taxon>
    </lineage>
</organism>
<gene>
    <name evidence="1" type="ORF">CU103_25325</name>
</gene>
<sequence length="156" mass="17457">MSVRLFSLGELARLGALVITQSGTGFNDRALVQSMAYVLHRISVHNYMAHRKHYQERSARYCDNSGAPRSAFSETEIADYLSTISASGIHTDEARYDADFVPYHCADFPEADEAAIRRFLGLVHAAVRMVEEQRQRADTRAKLTVIEGGRHATPRS</sequence>
<name>A0A2P7B331_9HYPH</name>
<accession>A0A2P7B331</accession>
<keyword evidence="2" id="KW-1185">Reference proteome</keyword>
<evidence type="ECO:0000313" key="2">
    <source>
        <dbReference type="Proteomes" id="UP000241764"/>
    </source>
</evidence>
<reference evidence="2" key="1">
    <citation type="submission" date="2017-11" db="EMBL/GenBank/DDBJ databases">
        <authorList>
            <person name="Kuznetsova I."/>
            <person name="Sazanova A."/>
            <person name="Chirak E."/>
            <person name="Safronova V."/>
            <person name="Willems A."/>
        </authorList>
    </citation>
    <scope>NUCLEOTIDE SEQUENCE [LARGE SCALE GENOMIC DNA]</scope>
    <source>
        <strain evidence="2">CCBAU 03422</strain>
    </source>
</reference>
<dbReference type="AlphaFoldDB" id="A0A2P7B331"/>
<dbReference type="RefSeq" id="WP_106666796.1">
    <property type="nucleotide sequence ID" value="NZ_PGGM01000015.1"/>
</dbReference>
<dbReference type="EMBL" id="PGGM01000015">
    <property type="protein sequence ID" value="PSH60887.1"/>
    <property type="molecule type" value="Genomic_DNA"/>
</dbReference>
<proteinExistence type="predicted"/>
<dbReference type="Proteomes" id="UP000241764">
    <property type="component" value="Unassembled WGS sequence"/>
</dbReference>
<protein>
    <submittedName>
        <fullName evidence="1">Uncharacterized protein</fullName>
    </submittedName>
</protein>
<evidence type="ECO:0000313" key="1">
    <source>
        <dbReference type="EMBL" id="PSH60887.1"/>
    </source>
</evidence>